<evidence type="ECO:0000313" key="5">
    <source>
        <dbReference type="RefSeq" id="XP_031383150.1"/>
    </source>
</evidence>
<dbReference type="SUPFAM" id="SSF81383">
    <property type="entry name" value="F-box domain"/>
    <property type="match status" value="1"/>
</dbReference>
<dbReference type="InterPro" id="IPR036047">
    <property type="entry name" value="F-box-like_dom_sf"/>
</dbReference>
<dbReference type="Gene3D" id="2.60.40.1470">
    <property type="entry name" value="ApaG domain"/>
    <property type="match status" value="1"/>
</dbReference>
<dbReference type="OrthoDB" id="2305498at2759"/>
<name>A0A6P8CIX7_PUNGR</name>
<keyword evidence="4" id="KW-1185">Reference proteome</keyword>
<proteinExistence type="predicted"/>
<dbReference type="SUPFAM" id="SSF110069">
    <property type="entry name" value="ApaG-like"/>
    <property type="match status" value="1"/>
</dbReference>
<sequence length="445" mass="50353">MELEAVGDLALQIILSKLGSENVGRVACVSKKLQLSASEDPLWSKFCSDELGLSSPLDPLGDPVPSFKEAYKRWREAFRMYPWPLVKRVKRCWDKIENWLSTNFPEAKATLRRGASEADLHEVEEVLKVKLPLPTRILYRVHDGQEITDDEPTARTGRPAGLLGLIGGYAFYGHRVNVYLLPLSQVVLETSHMVRHLGFVTRSQTIVVASSHSIREKLFFLNCRNGQLYVGTRNLPIDGEMMPCVPNRLLKPVHDLKDDPKQDGMLLWLEEHGRRLQSGIIKLREEGKLRSISQYPEEPPLCTTATTNGITVRGSAVFVPEFASPQEDEEKYLFSYSIRMSLLPEGCFLNGNHFTTCQLQWRHWIIRANDALVDDVNGEGVIGQFPLLRPGDKEFVYESCSYQSSSRGSIEGSFTFVPGRLTEPKGSPFRVEVARIPFELPEYIF</sequence>
<reference evidence="5" key="2">
    <citation type="submission" date="2025-08" db="UniProtKB">
        <authorList>
            <consortium name="RefSeq"/>
        </authorList>
    </citation>
    <scope>IDENTIFICATION</scope>
    <source>
        <tissue evidence="5">Leaf</tissue>
    </source>
</reference>
<dbReference type="InterPro" id="IPR036767">
    <property type="entry name" value="ApaG_sf"/>
</dbReference>
<dbReference type="PROSITE" id="PS51087">
    <property type="entry name" value="APAG"/>
    <property type="match status" value="1"/>
</dbReference>
<feature type="domain" description="ApaG" evidence="3">
    <location>
        <begin position="304"/>
        <end position="445"/>
    </location>
</feature>
<comment type="pathway">
    <text evidence="1">Protein modification; protein ubiquitination.</text>
</comment>
<evidence type="ECO:0000256" key="1">
    <source>
        <dbReference type="ARBA" id="ARBA00004906"/>
    </source>
</evidence>
<organism evidence="4 5">
    <name type="scientific">Punica granatum</name>
    <name type="common">Pomegranate</name>
    <dbReference type="NCBI Taxonomy" id="22663"/>
    <lineage>
        <taxon>Eukaryota</taxon>
        <taxon>Viridiplantae</taxon>
        <taxon>Streptophyta</taxon>
        <taxon>Embryophyta</taxon>
        <taxon>Tracheophyta</taxon>
        <taxon>Spermatophyta</taxon>
        <taxon>Magnoliopsida</taxon>
        <taxon>eudicotyledons</taxon>
        <taxon>Gunneridae</taxon>
        <taxon>Pentapetalae</taxon>
        <taxon>rosids</taxon>
        <taxon>malvids</taxon>
        <taxon>Myrtales</taxon>
        <taxon>Lythraceae</taxon>
        <taxon>Punica</taxon>
    </lineage>
</organism>
<gene>
    <name evidence="5" type="primary">LOC116197218</name>
</gene>
<evidence type="ECO:0000256" key="2">
    <source>
        <dbReference type="ARBA" id="ARBA00022786"/>
    </source>
</evidence>
<dbReference type="Proteomes" id="UP000515151">
    <property type="component" value="Chromosome 2"/>
</dbReference>
<dbReference type="AlphaFoldDB" id="A0A6P8CIX7"/>
<dbReference type="GeneID" id="116197218"/>
<dbReference type="RefSeq" id="XP_031383150.1">
    <property type="nucleotide sequence ID" value="XM_031527290.1"/>
</dbReference>
<evidence type="ECO:0000313" key="4">
    <source>
        <dbReference type="Proteomes" id="UP000515151"/>
    </source>
</evidence>
<reference evidence="4" key="1">
    <citation type="journal article" date="2020" name="Plant Biotechnol. J.">
        <title>The pomegranate (Punica granatum L.) draft genome dissects genetic divergence between soft- and hard-seeded cultivars.</title>
        <authorList>
            <person name="Luo X."/>
            <person name="Li H."/>
            <person name="Wu Z."/>
            <person name="Yao W."/>
            <person name="Zhao P."/>
            <person name="Cao D."/>
            <person name="Yu H."/>
            <person name="Li K."/>
            <person name="Poudel K."/>
            <person name="Zhao D."/>
            <person name="Zhang F."/>
            <person name="Xia X."/>
            <person name="Chen L."/>
            <person name="Wang Q."/>
            <person name="Jing D."/>
            <person name="Cao S."/>
        </authorList>
    </citation>
    <scope>NUCLEOTIDE SEQUENCE [LARGE SCALE GENOMIC DNA]</scope>
    <source>
        <strain evidence="4">cv. Tunisia</strain>
    </source>
</reference>
<evidence type="ECO:0000259" key="3">
    <source>
        <dbReference type="PROSITE" id="PS51087"/>
    </source>
</evidence>
<dbReference type="InterPro" id="IPR007474">
    <property type="entry name" value="ApaG_domain"/>
</dbReference>
<accession>A0A6P8CIX7</accession>
<protein>
    <submittedName>
        <fullName evidence="5">F-box protein SKIP16-like</fullName>
    </submittedName>
</protein>
<dbReference type="Pfam" id="PF04379">
    <property type="entry name" value="DUF525"/>
    <property type="match status" value="1"/>
</dbReference>
<dbReference type="InterPro" id="IPR037883">
    <property type="entry name" value="Knr4/Smi1-like_sf"/>
</dbReference>
<dbReference type="PANTHER" id="PTHR47463">
    <property type="entry name" value="F-BOX PROTEIN SKIP16"/>
    <property type="match status" value="1"/>
</dbReference>
<keyword evidence="2" id="KW-0833">Ubl conjugation pathway</keyword>
<dbReference type="PANTHER" id="PTHR47463:SF2">
    <property type="entry name" value="F-BOX PROTEIN SKIP16"/>
    <property type="match status" value="1"/>
</dbReference>
<dbReference type="SUPFAM" id="SSF160631">
    <property type="entry name" value="SMI1/KNR4-like"/>
    <property type="match status" value="1"/>
</dbReference>